<reference evidence="3 4" key="1">
    <citation type="submission" date="2019-03" db="EMBL/GenBank/DDBJ databases">
        <title>First draft genome of Liparis tanakae, snailfish: a comprehensive survey of snailfish specific genes.</title>
        <authorList>
            <person name="Kim W."/>
            <person name="Song I."/>
            <person name="Jeong J.-H."/>
            <person name="Kim D."/>
            <person name="Kim S."/>
            <person name="Ryu S."/>
            <person name="Song J.Y."/>
            <person name="Lee S.K."/>
        </authorList>
    </citation>
    <scope>NUCLEOTIDE SEQUENCE [LARGE SCALE GENOMIC DNA]</scope>
    <source>
        <tissue evidence="3">Muscle</tissue>
    </source>
</reference>
<protein>
    <recommendedName>
        <fullName evidence="5">Secreted protein</fullName>
    </recommendedName>
</protein>
<dbReference type="Proteomes" id="UP000314294">
    <property type="component" value="Unassembled WGS sequence"/>
</dbReference>
<gene>
    <name evidence="3" type="ORF">EYF80_015055</name>
</gene>
<evidence type="ECO:0008006" key="5">
    <source>
        <dbReference type="Google" id="ProtNLM"/>
    </source>
</evidence>
<keyword evidence="2" id="KW-0732">Signal</keyword>
<organism evidence="3 4">
    <name type="scientific">Liparis tanakae</name>
    <name type="common">Tanaka's snailfish</name>
    <dbReference type="NCBI Taxonomy" id="230148"/>
    <lineage>
        <taxon>Eukaryota</taxon>
        <taxon>Metazoa</taxon>
        <taxon>Chordata</taxon>
        <taxon>Craniata</taxon>
        <taxon>Vertebrata</taxon>
        <taxon>Euteleostomi</taxon>
        <taxon>Actinopterygii</taxon>
        <taxon>Neopterygii</taxon>
        <taxon>Teleostei</taxon>
        <taxon>Neoteleostei</taxon>
        <taxon>Acanthomorphata</taxon>
        <taxon>Eupercaria</taxon>
        <taxon>Perciformes</taxon>
        <taxon>Cottioidei</taxon>
        <taxon>Cottales</taxon>
        <taxon>Liparidae</taxon>
        <taxon>Liparis</taxon>
    </lineage>
</organism>
<keyword evidence="4" id="KW-1185">Reference proteome</keyword>
<feature type="signal peptide" evidence="2">
    <location>
        <begin position="1"/>
        <end position="20"/>
    </location>
</feature>
<evidence type="ECO:0000313" key="4">
    <source>
        <dbReference type="Proteomes" id="UP000314294"/>
    </source>
</evidence>
<feature type="region of interest" description="Disordered" evidence="1">
    <location>
        <begin position="73"/>
        <end position="116"/>
    </location>
</feature>
<evidence type="ECO:0000313" key="3">
    <source>
        <dbReference type="EMBL" id="TNN74737.1"/>
    </source>
</evidence>
<name>A0A4Z2I9W3_9TELE</name>
<evidence type="ECO:0000256" key="1">
    <source>
        <dbReference type="SAM" id="MobiDB-lite"/>
    </source>
</evidence>
<accession>A0A4Z2I9W3</accession>
<dbReference type="EMBL" id="SRLO01000111">
    <property type="protein sequence ID" value="TNN74737.1"/>
    <property type="molecule type" value="Genomic_DNA"/>
</dbReference>
<proteinExistence type="predicted"/>
<feature type="chain" id="PRO_5021369254" description="Secreted protein" evidence="2">
    <location>
        <begin position="21"/>
        <end position="116"/>
    </location>
</feature>
<comment type="caution">
    <text evidence="3">The sequence shown here is derived from an EMBL/GenBank/DDBJ whole genome shotgun (WGS) entry which is preliminary data.</text>
</comment>
<evidence type="ECO:0000256" key="2">
    <source>
        <dbReference type="SAM" id="SignalP"/>
    </source>
</evidence>
<dbReference type="AlphaFoldDB" id="A0A4Z2I9W3"/>
<sequence>MSVPAVVLILGLLRIRRQAAAPSVSSKLHLTVRLFSSDSVTPLCGSEVARVRIVMLHRPLLWNVGRRHADASRVNKHDVNGSPRQFDRGNVQQVGGKNHETFNEPEPASGPAGSAL</sequence>